<evidence type="ECO:0000256" key="1">
    <source>
        <dbReference type="SAM" id="MobiDB-lite"/>
    </source>
</evidence>
<dbReference type="Proteomes" id="UP000829196">
    <property type="component" value="Unassembled WGS sequence"/>
</dbReference>
<feature type="region of interest" description="Disordered" evidence="1">
    <location>
        <begin position="17"/>
        <end position="54"/>
    </location>
</feature>
<dbReference type="AlphaFoldDB" id="A0A8T3AL95"/>
<keyword evidence="2" id="KW-1133">Transmembrane helix</keyword>
<reference evidence="3" key="1">
    <citation type="journal article" date="2022" name="Front. Genet.">
        <title>Chromosome-Scale Assembly of the Dendrobium nobile Genome Provides Insights Into the Molecular Mechanism of the Biosynthesis of the Medicinal Active Ingredient of Dendrobium.</title>
        <authorList>
            <person name="Xu Q."/>
            <person name="Niu S.-C."/>
            <person name="Li K.-L."/>
            <person name="Zheng P.-J."/>
            <person name="Zhang X.-J."/>
            <person name="Jia Y."/>
            <person name="Liu Y."/>
            <person name="Niu Y.-X."/>
            <person name="Yu L.-H."/>
            <person name="Chen D.-F."/>
            <person name="Zhang G.-Q."/>
        </authorList>
    </citation>
    <scope>NUCLEOTIDE SEQUENCE</scope>
    <source>
        <tissue evidence="3">Leaf</tissue>
    </source>
</reference>
<evidence type="ECO:0000256" key="2">
    <source>
        <dbReference type="SAM" id="Phobius"/>
    </source>
</evidence>
<sequence length="305" mass="34389">MVVCLLLIPRLHSTRSAREIPTPMSPVRLQRPRGSSDPPPDQEAVGSPPLDAPCHTSIARSHTARIGHPITPARMRSCRSQRNVLHACRSITKAPATTLSLCGHQPFSLAQNQKSVSRLNRFLRQENRLHLHLKIATIVALIPDDKRGRVRGKMGDAGLDYSSIPSYHHEILAEIQILQLKLVTEDSSPELSDFVLVSASQCIAIDLLRLSVFWDFLFKTDLLADMLSKFVWMRNLFFHFWNYNDRVGKRANIGLDCDRINEGVGCKFIKLKSSRIEVTLLGWGSVGVVHWAVGALLIWRRRRKG</sequence>
<keyword evidence="4" id="KW-1185">Reference proteome</keyword>
<organism evidence="3 4">
    <name type="scientific">Dendrobium nobile</name>
    <name type="common">Orchid</name>
    <dbReference type="NCBI Taxonomy" id="94219"/>
    <lineage>
        <taxon>Eukaryota</taxon>
        <taxon>Viridiplantae</taxon>
        <taxon>Streptophyta</taxon>
        <taxon>Embryophyta</taxon>
        <taxon>Tracheophyta</taxon>
        <taxon>Spermatophyta</taxon>
        <taxon>Magnoliopsida</taxon>
        <taxon>Liliopsida</taxon>
        <taxon>Asparagales</taxon>
        <taxon>Orchidaceae</taxon>
        <taxon>Epidendroideae</taxon>
        <taxon>Malaxideae</taxon>
        <taxon>Dendrobiinae</taxon>
        <taxon>Dendrobium</taxon>
    </lineage>
</organism>
<name>A0A8T3AL95_DENNO</name>
<keyword evidence="2" id="KW-0472">Membrane</keyword>
<protein>
    <submittedName>
        <fullName evidence="3">Uncharacterized protein</fullName>
    </submittedName>
</protein>
<evidence type="ECO:0000313" key="3">
    <source>
        <dbReference type="EMBL" id="KAI0496880.1"/>
    </source>
</evidence>
<gene>
    <name evidence="3" type="ORF">KFK09_023204</name>
</gene>
<proteinExistence type="predicted"/>
<feature type="transmembrane region" description="Helical" evidence="2">
    <location>
        <begin position="280"/>
        <end position="299"/>
    </location>
</feature>
<evidence type="ECO:0000313" key="4">
    <source>
        <dbReference type="Proteomes" id="UP000829196"/>
    </source>
</evidence>
<keyword evidence="2" id="KW-0812">Transmembrane</keyword>
<dbReference type="EMBL" id="JAGYWB010000016">
    <property type="protein sequence ID" value="KAI0496880.1"/>
    <property type="molecule type" value="Genomic_DNA"/>
</dbReference>
<comment type="caution">
    <text evidence="3">The sequence shown here is derived from an EMBL/GenBank/DDBJ whole genome shotgun (WGS) entry which is preliminary data.</text>
</comment>
<accession>A0A8T3AL95</accession>